<protein>
    <submittedName>
        <fullName evidence="1">Uncharacterized protein</fullName>
    </submittedName>
</protein>
<evidence type="ECO:0000313" key="2">
    <source>
        <dbReference type="Proteomes" id="UP001162992"/>
    </source>
</evidence>
<comment type="caution">
    <text evidence="1">The sequence shown here is derived from an EMBL/GenBank/DDBJ whole genome shotgun (WGS) entry which is preliminary data.</text>
</comment>
<accession>A0ACC2A8N4</accession>
<sequence>MQADMKAKVALRREELMREEEFHIHDDTAKAKGSKQKDDSSHQAFSAGQRQNNKQKGKGKDNKCQHCGKAGHSKNSCSFNPYISCKFYKKTGHAAAFAFKGKQQEAETHAVVDVADRSRQPGKSFPNEKPECSYHQELEFNCAYVTQTSTKCMQNDTEKSMSMYVPMNLSPIIVNFHLNDTERICAICNWIIGPVSTRI</sequence>
<evidence type="ECO:0000313" key="1">
    <source>
        <dbReference type="EMBL" id="KAJ7513877.1"/>
    </source>
</evidence>
<gene>
    <name evidence="1" type="ORF">O6H91_23G018000</name>
</gene>
<proteinExistence type="predicted"/>
<keyword evidence="2" id="KW-1185">Reference proteome</keyword>
<dbReference type="EMBL" id="CM055114">
    <property type="protein sequence ID" value="KAJ7513877.1"/>
    <property type="molecule type" value="Genomic_DNA"/>
</dbReference>
<dbReference type="Proteomes" id="UP001162992">
    <property type="component" value="Chromosome 23"/>
</dbReference>
<organism evidence="1 2">
    <name type="scientific">Diphasiastrum complanatum</name>
    <name type="common">Issler's clubmoss</name>
    <name type="synonym">Lycopodium complanatum</name>
    <dbReference type="NCBI Taxonomy" id="34168"/>
    <lineage>
        <taxon>Eukaryota</taxon>
        <taxon>Viridiplantae</taxon>
        <taxon>Streptophyta</taxon>
        <taxon>Embryophyta</taxon>
        <taxon>Tracheophyta</taxon>
        <taxon>Lycopodiopsida</taxon>
        <taxon>Lycopodiales</taxon>
        <taxon>Lycopodiaceae</taxon>
        <taxon>Lycopodioideae</taxon>
        <taxon>Diphasiastrum</taxon>
    </lineage>
</organism>
<reference evidence="2" key="1">
    <citation type="journal article" date="2024" name="Proc. Natl. Acad. Sci. U.S.A.">
        <title>Extraordinary preservation of gene collinearity over three hundred million years revealed in homosporous lycophytes.</title>
        <authorList>
            <person name="Li C."/>
            <person name="Wickell D."/>
            <person name="Kuo L.Y."/>
            <person name="Chen X."/>
            <person name="Nie B."/>
            <person name="Liao X."/>
            <person name="Peng D."/>
            <person name="Ji J."/>
            <person name="Jenkins J."/>
            <person name="Williams M."/>
            <person name="Shu S."/>
            <person name="Plott C."/>
            <person name="Barry K."/>
            <person name="Rajasekar S."/>
            <person name="Grimwood J."/>
            <person name="Han X."/>
            <person name="Sun S."/>
            <person name="Hou Z."/>
            <person name="He W."/>
            <person name="Dai G."/>
            <person name="Sun C."/>
            <person name="Schmutz J."/>
            <person name="Leebens-Mack J.H."/>
            <person name="Li F.W."/>
            <person name="Wang L."/>
        </authorList>
    </citation>
    <scope>NUCLEOTIDE SEQUENCE [LARGE SCALE GENOMIC DNA]</scope>
    <source>
        <strain evidence="2">cv. PW_Plant_1</strain>
    </source>
</reference>
<name>A0ACC2A8N4_DIPCM</name>